<feature type="region of interest" description="Disordered" evidence="2">
    <location>
        <begin position="330"/>
        <end position="365"/>
    </location>
</feature>
<evidence type="ECO:0000313" key="3">
    <source>
        <dbReference type="EMBL" id="KAF4748649.1"/>
    </source>
</evidence>
<dbReference type="GO" id="GO:0016460">
    <property type="term" value="C:myosin II complex"/>
    <property type="evidence" value="ECO:0007669"/>
    <property type="project" value="TreeGrafter"/>
</dbReference>
<dbReference type="PANTHER" id="PTHR45615:SF40">
    <property type="entry name" value="MYOSIN HEAVY CHAIN, NON-MUSCLE"/>
    <property type="match status" value="1"/>
</dbReference>
<dbReference type="GO" id="GO:0000146">
    <property type="term" value="F:microfilament motor activity"/>
    <property type="evidence" value="ECO:0007669"/>
    <property type="project" value="TreeGrafter"/>
</dbReference>
<gene>
    <name evidence="3" type="ORF">FOZ62_030250</name>
</gene>
<name>A0A7J6TTE5_PEROL</name>
<sequence>MLSGPSKLFAGPSGSLQDELNHILAREKDTVETQTEPLEQRSEQEELLKHRVQDLEGLLSAEKEKTATLSKEVDSVRAELRSAAADRQKALSEVQKEFARTQSELEGLREIKRKLEKELENRETEARRDREEYEFALERLRQELQDTREEACRSVEEQKMAAERLRKDLEDEKEKSEKNKENDAMAVEGLRKELGEVRYRVAELEQEVELKERLISEGENRMEEVSEWKVMVEKLSQELEESRRESSEREEQLREVQKEVDHGRGLSIGLNEQVRELQRRLEEVAERSSDMEKMKELEEARDEVERLRVEVAGVRRDAEVHEERALRLAQKNERLETELEALSARADERGPVEAHPSSEQDAFEEEVPQKPIIAFDEVAHVAEEPDASVFPQSESLETADEATRSSEPSGAAGESRGSIYHATSMKRLSKRFSSQDEALRELASAQAQIRNYKHEVERLTAALEYVEETIRKGKGDKLKFMQFIVPRPLGTPDVWLRLYLDARERDERLVESQKKSRGEFSEWWFRGHHSSDEDSDGSMSEWIRSVGLSPRLKPSRLRRRLRRDGANFRSRLKVGFCRLIERSEFFVCRRLISPCMETTPPTRASTPELMMANDSTATQVEKEVEDAQRESVKQGEDTAAHAEDSGPSQQSKGCDDKAEEEWKGDSSKWSNEGGGHWEKNGDYGRKWGKNGEDEKWGKNGEDEKWGKNGNEDEKWGKNGNEDEKWGKKEPQWNWDYEKNRWVNADGEMRKEGER</sequence>
<dbReference type="AlphaFoldDB" id="A0A7J6TTE5"/>
<evidence type="ECO:0000313" key="4">
    <source>
        <dbReference type="Proteomes" id="UP000574390"/>
    </source>
</evidence>
<organism evidence="3 4">
    <name type="scientific">Perkinsus olseni</name>
    <name type="common">Perkinsus atlanticus</name>
    <dbReference type="NCBI Taxonomy" id="32597"/>
    <lineage>
        <taxon>Eukaryota</taxon>
        <taxon>Sar</taxon>
        <taxon>Alveolata</taxon>
        <taxon>Perkinsozoa</taxon>
        <taxon>Perkinsea</taxon>
        <taxon>Perkinsida</taxon>
        <taxon>Perkinsidae</taxon>
        <taxon>Perkinsus</taxon>
    </lineage>
</organism>
<dbReference type="EMBL" id="JABANM010004818">
    <property type="protein sequence ID" value="KAF4748649.1"/>
    <property type="molecule type" value="Genomic_DNA"/>
</dbReference>
<dbReference type="GO" id="GO:0032982">
    <property type="term" value="C:myosin filament"/>
    <property type="evidence" value="ECO:0007669"/>
    <property type="project" value="TreeGrafter"/>
</dbReference>
<feature type="region of interest" description="Disordered" evidence="2">
    <location>
        <begin position="384"/>
        <end position="420"/>
    </location>
</feature>
<feature type="coiled-coil region" evidence="1">
    <location>
        <begin position="435"/>
        <end position="469"/>
    </location>
</feature>
<accession>A0A7J6TTE5</accession>
<comment type="caution">
    <text evidence="3">The sequence shown here is derived from an EMBL/GenBank/DDBJ whole genome shotgun (WGS) entry which is preliminary data.</text>
</comment>
<feature type="region of interest" description="Disordered" evidence="2">
    <location>
        <begin position="616"/>
        <end position="728"/>
    </location>
</feature>
<keyword evidence="1" id="KW-0175">Coiled coil</keyword>
<dbReference type="GO" id="GO:0051015">
    <property type="term" value="F:actin filament binding"/>
    <property type="evidence" value="ECO:0007669"/>
    <property type="project" value="TreeGrafter"/>
</dbReference>
<protein>
    <submittedName>
        <fullName evidence="3">Uncharacterized protein</fullName>
    </submittedName>
</protein>
<feature type="compositionally biased region" description="Basic and acidic residues" evidence="2">
    <location>
        <begin position="345"/>
        <end position="358"/>
    </location>
</feature>
<feature type="compositionally biased region" description="Basic and acidic residues" evidence="2">
    <location>
        <begin position="620"/>
        <end position="644"/>
    </location>
</feature>
<dbReference type="GO" id="GO:0005737">
    <property type="term" value="C:cytoplasm"/>
    <property type="evidence" value="ECO:0007669"/>
    <property type="project" value="TreeGrafter"/>
</dbReference>
<feature type="compositionally biased region" description="Basic and acidic residues" evidence="2">
    <location>
        <begin position="653"/>
        <end position="666"/>
    </location>
</feature>
<dbReference type="PANTHER" id="PTHR45615">
    <property type="entry name" value="MYOSIN HEAVY CHAIN, NON-MUSCLE"/>
    <property type="match status" value="1"/>
</dbReference>
<feature type="compositionally biased region" description="Basic and acidic residues" evidence="2">
    <location>
        <begin position="239"/>
        <end position="264"/>
    </location>
</feature>
<proteinExistence type="predicted"/>
<reference evidence="3 4" key="1">
    <citation type="submission" date="2020-04" db="EMBL/GenBank/DDBJ databases">
        <title>Perkinsus olseni comparative genomics.</title>
        <authorList>
            <person name="Bogema D.R."/>
        </authorList>
    </citation>
    <scope>NUCLEOTIDE SEQUENCE [LARGE SCALE GENOMIC DNA]</scope>
    <source>
        <strain evidence="3">ATCC PRA-205</strain>
    </source>
</reference>
<feature type="region of interest" description="Disordered" evidence="2">
    <location>
        <begin position="239"/>
        <end position="267"/>
    </location>
</feature>
<dbReference type="Proteomes" id="UP000574390">
    <property type="component" value="Unassembled WGS sequence"/>
</dbReference>
<feature type="region of interest" description="Disordered" evidence="2">
    <location>
        <begin position="164"/>
        <end position="187"/>
    </location>
</feature>
<feature type="compositionally biased region" description="Basic and acidic residues" evidence="2">
    <location>
        <begin position="675"/>
        <end position="728"/>
    </location>
</feature>
<evidence type="ECO:0000256" key="2">
    <source>
        <dbReference type="SAM" id="MobiDB-lite"/>
    </source>
</evidence>
<evidence type="ECO:0000256" key="1">
    <source>
        <dbReference type="SAM" id="Coils"/>
    </source>
</evidence>